<evidence type="ECO:0000313" key="4">
    <source>
        <dbReference type="EMBL" id="OVE83617.1"/>
    </source>
</evidence>
<feature type="transmembrane region" description="Helical" evidence="2">
    <location>
        <begin position="255"/>
        <end position="275"/>
    </location>
</feature>
<proteinExistence type="predicted"/>
<gene>
    <name evidence="4" type="ORF">B2G88_14390</name>
</gene>
<dbReference type="Pfam" id="PF26498">
    <property type="entry name" value="DUF8164"/>
    <property type="match status" value="1"/>
</dbReference>
<keyword evidence="2" id="KW-0472">Membrane</keyword>
<sequence>MPSATTWAAGTTEHKARRDTDLTRTATTLKPGPRDIQSMGERVTAVGDTGDEPGEFPISPLLERSSINDNGHLEISVSAVGRDPLDANELDVFLRQSRIAPGERIELGVFVASEAIEHTDLDVFSDHDDIIDLEDPGTVRRRSSEQPAGGDSDGEAHAGERLESQVTGTETDTDTRAAIHTAVGETDHELTHKPLGGTGAGGPGYILEINTRSTAPPGAYSLPIVFTYRSSDGIKQVKEQRTVHVKTRRQQWEPWVTRVIIVLVSLAGLGTVFLLEPALFVS</sequence>
<feature type="compositionally biased region" description="Basic and acidic residues" evidence="1">
    <location>
        <begin position="12"/>
        <end position="22"/>
    </location>
</feature>
<keyword evidence="5" id="KW-1185">Reference proteome</keyword>
<feature type="compositionally biased region" description="Basic and acidic residues" evidence="1">
    <location>
        <begin position="154"/>
        <end position="163"/>
    </location>
</feature>
<dbReference type="EMBL" id="MWPH01000003">
    <property type="protein sequence ID" value="OVE83617.1"/>
    <property type="molecule type" value="Genomic_DNA"/>
</dbReference>
<feature type="region of interest" description="Disordered" evidence="1">
    <location>
        <begin position="1"/>
        <end position="36"/>
    </location>
</feature>
<evidence type="ECO:0000313" key="5">
    <source>
        <dbReference type="Proteomes" id="UP000196084"/>
    </source>
</evidence>
<evidence type="ECO:0000259" key="3">
    <source>
        <dbReference type="Pfam" id="PF26498"/>
    </source>
</evidence>
<reference evidence="4 5" key="1">
    <citation type="submission" date="2017-02" db="EMBL/GenBank/DDBJ databases">
        <title>Natronthermophilus aegyptiacus gen. nov.,sp. nov., an aerobic, extremely halophilic alkalithermophilic archaeon isolated from the athalassohaline Wadi An Natrun, Egypt.</title>
        <authorList>
            <person name="Zhao B."/>
        </authorList>
    </citation>
    <scope>NUCLEOTIDE SEQUENCE [LARGE SCALE GENOMIC DNA]</scope>
    <source>
        <strain evidence="4 5">CGMCC 1.3597</strain>
    </source>
</reference>
<protein>
    <recommendedName>
        <fullName evidence="3">DUF8164 domain-containing protein</fullName>
    </recommendedName>
</protein>
<keyword evidence="2" id="KW-1133">Transmembrane helix</keyword>
<name>A0A202E5U1_9EURY</name>
<feature type="domain" description="DUF8164" evidence="3">
    <location>
        <begin position="56"/>
        <end position="265"/>
    </location>
</feature>
<organism evidence="4 5">
    <name type="scientific">Natronolimnobius baerhuensis</name>
    <dbReference type="NCBI Taxonomy" id="253108"/>
    <lineage>
        <taxon>Archaea</taxon>
        <taxon>Methanobacteriati</taxon>
        <taxon>Methanobacteriota</taxon>
        <taxon>Stenosarchaea group</taxon>
        <taxon>Halobacteria</taxon>
        <taxon>Halobacteriales</taxon>
        <taxon>Natrialbaceae</taxon>
        <taxon>Natronolimnobius</taxon>
    </lineage>
</organism>
<dbReference type="InterPro" id="IPR058478">
    <property type="entry name" value="DUF8164"/>
</dbReference>
<comment type="caution">
    <text evidence="4">The sequence shown here is derived from an EMBL/GenBank/DDBJ whole genome shotgun (WGS) entry which is preliminary data.</text>
</comment>
<feature type="region of interest" description="Disordered" evidence="1">
    <location>
        <begin position="127"/>
        <end position="175"/>
    </location>
</feature>
<evidence type="ECO:0000256" key="1">
    <source>
        <dbReference type="SAM" id="MobiDB-lite"/>
    </source>
</evidence>
<evidence type="ECO:0000256" key="2">
    <source>
        <dbReference type="SAM" id="Phobius"/>
    </source>
</evidence>
<keyword evidence="2" id="KW-0812">Transmembrane</keyword>
<accession>A0A202E5U1</accession>
<dbReference type="AlphaFoldDB" id="A0A202E5U1"/>
<dbReference type="Proteomes" id="UP000196084">
    <property type="component" value="Unassembled WGS sequence"/>
</dbReference>